<dbReference type="GO" id="GO:0006935">
    <property type="term" value="P:chemotaxis"/>
    <property type="evidence" value="ECO:0007669"/>
    <property type="project" value="UniProtKB-KW"/>
</dbReference>
<evidence type="ECO:0000313" key="12">
    <source>
        <dbReference type="Proteomes" id="UP000242502"/>
    </source>
</evidence>
<protein>
    <recommendedName>
        <fullName evidence="10">Flagellar protein FliL</fullName>
    </recommendedName>
</protein>
<comment type="caution">
    <text evidence="11">The sequence shown here is derived from an EMBL/GenBank/DDBJ whole genome shotgun (WGS) entry which is preliminary data.</text>
</comment>
<evidence type="ECO:0000256" key="9">
    <source>
        <dbReference type="ARBA" id="ARBA00023136"/>
    </source>
</evidence>
<evidence type="ECO:0000256" key="10">
    <source>
        <dbReference type="RuleBase" id="RU364125"/>
    </source>
</evidence>
<keyword evidence="4" id="KW-1003">Cell membrane</keyword>
<evidence type="ECO:0000313" key="11">
    <source>
        <dbReference type="EMBL" id="ODS24144.1"/>
    </source>
</evidence>
<evidence type="ECO:0000256" key="4">
    <source>
        <dbReference type="ARBA" id="ARBA00022475"/>
    </source>
</evidence>
<gene>
    <name evidence="11" type="ORF">AB835_05285</name>
</gene>
<keyword evidence="6" id="KW-0812">Transmembrane</keyword>
<evidence type="ECO:0000256" key="2">
    <source>
        <dbReference type="ARBA" id="ARBA00004162"/>
    </source>
</evidence>
<name>A0A1D2QRI1_9GAMM</name>
<dbReference type="Proteomes" id="UP000242502">
    <property type="component" value="Unassembled WGS sequence"/>
</dbReference>
<dbReference type="STRING" id="62101.AB835_05285"/>
<dbReference type="InterPro" id="IPR005503">
    <property type="entry name" value="FliL"/>
</dbReference>
<keyword evidence="9 10" id="KW-0472">Membrane</keyword>
<accession>A0A1D2QRI1</accession>
<dbReference type="AlphaFoldDB" id="A0A1D2QRI1"/>
<proteinExistence type="inferred from homology"/>
<dbReference type="EMBL" id="MDLC01000013">
    <property type="protein sequence ID" value="ODS24144.1"/>
    <property type="molecule type" value="Genomic_DNA"/>
</dbReference>
<dbReference type="PANTHER" id="PTHR35091">
    <property type="entry name" value="FLAGELLAR PROTEIN FLIL"/>
    <property type="match status" value="1"/>
</dbReference>
<evidence type="ECO:0000256" key="7">
    <source>
        <dbReference type="ARBA" id="ARBA00022779"/>
    </source>
</evidence>
<evidence type="ECO:0000256" key="3">
    <source>
        <dbReference type="ARBA" id="ARBA00008281"/>
    </source>
</evidence>
<dbReference type="GO" id="GO:0071978">
    <property type="term" value="P:bacterial-type flagellum-dependent swarming motility"/>
    <property type="evidence" value="ECO:0007669"/>
    <property type="project" value="TreeGrafter"/>
</dbReference>
<dbReference type="Pfam" id="PF03748">
    <property type="entry name" value="FliL"/>
    <property type="match status" value="1"/>
</dbReference>
<comment type="subcellular location">
    <subcellularLocation>
        <location evidence="10">Cell inner membrane</location>
    </subcellularLocation>
    <subcellularLocation>
        <location evidence="2">Cell membrane</location>
        <topology evidence="2">Single-pass membrane protein</topology>
    </subcellularLocation>
</comment>
<reference evidence="11 12" key="1">
    <citation type="journal article" date="2016" name="Appl. Environ. Microbiol.">
        <title>Lack of Overt Genome Reduction in the Bryostatin-Producing Bryozoan Symbiont "Candidatus Endobugula sertula".</title>
        <authorList>
            <person name="Miller I.J."/>
            <person name="Vanee N."/>
            <person name="Fong S.S."/>
            <person name="Lim-Fong G.E."/>
            <person name="Kwan J.C."/>
        </authorList>
    </citation>
    <scope>NUCLEOTIDE SEQUENCE [LARGE SCALE GENOMIC DNA]</scope>
    <source>
        <strain evidence="11">AB1-4</strain>
    </source>
</reference>
<comment type="function">
    <text evidence="1 10">Controls the rotational direction of flagella during chemotaxis.</text>
</comment>
<keyword evidence="10" id="KW-0997">Cell inner membrane</keyword>
<evidence type="ECO:0000256" key="1">
    <source>
        <dbReference type="ARBA" id="ARBA00002254"/>
    </source>
</evidence>
<evidence type="ECO:0000256" key="6">
    <source>
        <dbReference type="ARBA" id="ARBA00022692"/>
    </source>
</evidence>
<evidence type="ECO:0000256" key="5">
    <source>
        <dbReference type="ARBA" id="ARBA00022500"/>
    </source>
</evidence>
<dbReference type="GO" id="GO:0005886">
    <property type="term" value="C:plasma membrane"/>
    <property type="evidence" value="ECO:0007669"/>
    <property type="project" value="UniProtKB-SubCell"/>
</dbReference>
<dbReference type="PANTHER" id="PTHR35091:SF2">
    <property type="entry name" value="FLAGELLAR PROTEIN FLIL"/>
    <property type="match status" value="1"/>
</dbReference>
<keyword evidence="7 10" id="KW-0283">Flagellar rotation</keyword>
<keyword evidence="8" id="KW-1133">Transmembrane helix</keyword>
<organism evidence="11 12">
    <name type="scientific">Candidatus Endobugula sertula</name>
    <name type="common">Bugula neritina bacterial symbiont</name>
    <dbReference type="NCBI Taxonomy" id="62101"/>
    <lineage>
        <taxon>Bacteria</taxon>
        <taxon>Pseudomonadati</taxon>
        <taxon>Pseudomonadota</taxon>
        <taxon>Gammaproteobacteria</taxon>
        <taxon>Cellvibrionales</taxon>
        <taxon>Cellvibrionaceae</taxon>
        <taxon>Candidatus Endobugula</taxon>
    </lineage>
</organism>
<keyword evidence="5 10" id="KW-0145">Chemotaxis</keyword>
<sequence>MNKIILIGLTVVCLVGFGIRVEAEEKPEEEAQDEKAPAVLERPIYVPVKPAFVVNYGGPGKLKYLKLEISLRVKDTSASNATRHHMPLIRDYLVKVFSRQMDEDIDTQQGKEQLRVSALEGVQNLLMEEDGEQGVTNLLFNSFVMQR</sequence>
<dbReference type="GO" id="GO:0009425">
    <property type="term" value="C:bacterial-type flagellum basal body"/>
    <property type="evidence" value="ECO:0007669"/>
    <property type="project" value="InterPro"/>
</dbReference>
<comment type="similarity">
    <text evidence="3 10">Belongs to the FliL family.</text>
</comment>
<evidence type="ECO:0000256" key="8">
    <source>
        <dbReference type="ARBA" id="ARBA00022989"/>
    </source>
</evidence>